<feature type="transmembrane region" description="Helical" evidence="7">
    <location>
        <begin position="26"/>
        <end position="49"/>
    </location>
</feature>
<dbReference type="EMBL" id="BAABEZ010000013">
    <property type="protein sequence ID" value="GAA4452025.1"/>
    <property type="molecule type" value="Genomic_DNA"/>
</dbReference>
<evidence type="ECO:0000256" key="4">
    <source>
        <dbReference type="ARBA" id="ARBA00022692"/>
    </source>
</evidence>
<dbReference type="PANTHER" id="PTHR30489">
    <property type="entry name" value="LIPOPROTEIN-RELEASING SYSTEM TRANSMEMBRANE PROTEIN LOLE"/>
    <property type="match status" value="1"/>
</dbReference>
<feature type="domain" description="MacB-like periplasmic core" evidence="9">
    <location>
        <begin position="30"/>
        <end position="253"/>
    </location>
</feature>
<reference evidence="11" key="1">
    <citation type="journal article" date="2019" name="Int. J. Syst. Evol. Microbiol.">
        <title>The Global Catalogue of Microorganisms (GCM) 10K type strain sequencing project: providing services to taxonomists for standard genome sequencing and annotation.</title>
        <authorList>
            <consortium name="The Broad Institute Genomics Platform"/>
            <consortium name="The Broad Institute Genome Sequencing Center for Infectious Disease"/>
            <person name="Wu L."/>
            <person name="Ma J."/>
        </authorList>
    </citation>
    <scope>NUCLEOTIDE SEQUENCE [LARGE SCALE GENOMIC DNA]</scope>
    <source>
        <strain evidence="11">JCM 31921</strain>
    </source>
</reference>
<proteinExistence type="inferred from homology"/>
<feature type="transmembrane region" description="Helical" evidence="7">
    <location>
        <begin position="334"/>
        <end position="356"/>
    </location>
</feature>
<dbReference type="Pfam" id="PF02687">
    <property type="entry name" value="FtsX"/>
    <property type="match status" value="1"/>
</dbReference>
<comment type="caution">
    <text evidence="10">The sequence shown here is derived from an EMBL/GenBank/DDBJ whole genome shotgun (WGS) entry which is preliminary data.</text>
</comment>
<evidence type="ECO:0000256" key="6">
    <source>
        <dbReference type="ARBA" id="ARBA00023136"/>
    </source>
</evidence>
<evidence type="ECO:0000313" key="11">
    <source>
        <dbReference type="Proteomes" id="UP001501410"/>
    </source>
</evidence>
<evidence type="ECO:0000259" key="9">
    <source>
        <dbReference type="Pfam" id="PF12704"/>
    </source>
</evidence>
<protein>
    <submittedName>
        <fullName evidence="10">FtsX-like permease family protein</fullName>
    </submittedName>
</protein>
<evidence type="ECO:0000256" key="2">
    <source>
        <dbReference type="ARBA" id="ARBA00005236"/>
    </source>
</evidence>
<dbReference type="Pfam" id="PF12704">
    <property type="entry name" value="MacB_PCD"/>
    <property type="match status" value="1"/>
</dbReference>
<dbReference type="InterPro" id="IPR051447">
    <property type="entry name" value="Lipoprotein-release_system"/>
</dbReference>
<dbReference type="InterPro" id="IPR025857">
    <property type="entry name" value="MacB_PCD"/>
</dbReference>
<evidence type="ECO:0000256" key="7">
    <source>
        <dbReference type="SAM" id="Phobius"/>
    </source>
</evidence>
<dbReference type="RefSeq" id="WP_344823464.1">
    <property type="nucleotide sequence ID" value="NZ_BAABEZ010000013.1"/>
</dbReference>
<evidence type="ECO:0000259" key="8">
    <source>
        <dbReference type="Pfam" id="PF02687"/>
    </source>
</evidence>
<dbReference type="InterPro" id="IPR003838">
    <property type="entry name" value="ABC3_permease_C"/>
</dbReference>
<evidence type="ECO:0000256" key="3">
    <source>
        <dbReference type="ARBA" id="ARBA00022475"/>
    </source>
</evidence>
<dbReference type="Proteomes" id="UP001501410">
    <property type="component" value="Unassembled WGS sequence"/>
</dbReference>
<keyword evidence="5 7" id="KW-1133">Transmembrane helix</keyword>
<keyword evidence="4 7" id="KW-0812">Transmembrane</keyword>
<evidence type="ECO:0000256" key="5">
    <source>
        <dbReference type="ARBA" id="ARBA00022989"/>
    </source>
</evidence>
<organism evidence="10 11">
    <name type="scientific">Rurimicrobium arvi</name>
    <dbReference type="NCBI Taxonomy" id="2049916"/>
    <lineage>
        <taxon>Bacteria</taxon>
        <taxon>Pseudomonadati</taxon>
        <taxon>Bacteroidota</taxon>
        <taxon>Chitinophagia</taxon>
        <taxon>Chitinophagales</taxon>
        <taxon>Chitinophagaceae</taxon>
        <taxon>Rurimicrobium</taxon>
    </lineage>
</organism>
<comment type="similarity">
    <text evidence="2">Belongs to the ABC-4 integral membrane protein family. LolC/E subfamily.</text>
</comment>
<name>A0ABP8MK40_9BACT</name>
<feature type="transmembrane region" description="Helical" evidence="7">
    <location>
        <begin position="280"/>
        <end position="306"/>
    </location>
</feature>
<comment type="subcellular location">
    <subcellularLocation>
        <location evidence="1">Cell membrane</location>
        <topology evidence="1">Multi-pass membrane protein</topology>
    </subcellularLocation>
</comment>
<evidence type="ECO:0000313" key="10">
    <source>
        <dbReference type="EMBL" id="GAA4452025.1"/>
    </source>
</evidence>
<accession>A0ABP8MK40</accession>
<feature type="transmembrane region" description="Helical" evidence="7">
    <location>
        <begin position="376"/>
        <end position="398"/>
    </location>
</feature>
<dbReference type="PANTHER" id="PTHR30489:SF0">
    <property type="entry name" value="LIPOPROTEIN-RELEASING SYSTEM TRANSMEMBRANE PROTEIN LOLE"/>
    <property type="match status" value="1"/>
</dbReference>
<sequence>MAGVSLVMRIALRYLRGKGSANAVPVLSRISMAAIAVSSAAMIILFSVFNGFESLINSLYSTFYPDIRISAAKGKFFDPRQQAEQALKSNSRVAYISAVIEDNVLVNTESGETIPVVLKGVDRAFFQVNNLKPSIVKGVDTLMESSLLATAIVGQYVAASLGVDVDNVFSRISVYYPNPDAPVASLSPSEAFQSAILKPDGSFSVQEELDSKYIIAPLNTVRKLFLQDGKVSSLELKLQAGADLDAVKKEIQDKLGPAYVVSTRYEQNKAVYMVLKSEKWAGYAILLFVLLIASFNMISALSLLVLEKQKDMGILRAMGFVPAYLGRIVMAEGVLWALVGASVGLLTGLLLCWAQTRWGLVKIQGAFIIESYPVEIRLPDILVVLLTVCSVGALAAVFPARRARRLELNGIFGGK</sequence>
<keyword evidence="3" id="KW-1003">Cell membrane</keyword>
<keyword evidence="6 7" id="KW-0472">Membrane</keyword>
<keyword evidence="11" id="KW-1185">Reference proteome</keyword>
<gene>
    <name evidence="10" type="ORF">GCM10023092_10380</name>
</gene>
<evidence type="ECO:0000256" key="1">
    <source>
        <dbReference type="ARBA" id="ARBA00004651"/>
    </source>
</evidence>
<feature type="domain" description="ABC3 transporter permease C-terminal" evidence="8">
    <location>
        <begin position="284"/>
        <end position="407"/>
    </location>
</feature>